<evidence type="ECO:0000256" key="14">
    <source>
        <dbReference type="SAM" id="MobiDB-lite"/>
    </source>
</evidence>
<dbReference type="EMBL" id="CAEY01001565">
    <property type="status" value="NOT_ANNOTATED_CDS"/>
    <property type="molecule type" value="Genomic_DNA"/>
</dbReference>
<feature type="region of interest" description="Disordered" evidence="14">
    <location>
        <begin position="460"/>
        <end position="553"/>
    </location>
</feature>
<proteinExistence type="inferred from homology"/>
<dbReference type="Pfam" id="PF04906">
    <property type="entry name" value="Tweety"/>
    <property type="match status" value="1"/>
</dbReference>
<evidence type="ECO:0000256" key="9">
    <source>
        <dbReference type="ARBA" id="ARBA00023173"/>
    </source>
</evidence>
<evidence type="ECO:0000256" key="5">
    <source>
        <dbReference type="ARBA" id="ARBA00022692"/>
    </source>
</evidence>
<reference evidence="15" key="2">
    <citation type="submission" date="2015-06" db="UniProtKB">
        <authorList>
            <consortium name="EnsemblMetazoa"/>
        </authorList>
    </citation>
    <scope>IDENTIFICATION</scope>
</reference>
<keyword evidence="7 13" id="KW-0406">Ion transport</keyword>
<evidence type="ECO:0000256" key="10">
    <source>
        <dbReference type="ARBA" id="ARBA00023180"/>
    </source>
</evidence>
<dbReference type="GO" id="GO:0034707">
    <property type="term" value="C:chloride channel complex"/>
    <property type="evidence" value="ECO:0007669"/>
    <property type="project" value="UniProtKB-UniRule"/>
</dbReference>
<evidence type="ECO:0000256" key="11">
    <source>
        <dbReference type="ARBA" id="ARBA00023214"/>
    </source>
</evidence>
<keyword evidence="8 13" id="KW-0472">Membrane</keyword>
<dbReference type="Proteomes" id="UP000015104">
    <property type="component" value="Unassembled WGS sequence"/>
</dbReference>
<dbReference type="PANTHER" id="PTHR12424:SF8">
    <property type="entry name" value="PROTEIN TWEETY"/>
    <property type="match status" value="1"/>
</dbReference>
<feature type="transmembrane region" description="Helical" evidence="13">
    <location>
        <begin position="258"/>
        <end position="282"/>
    </location>
</feature>
<evidence type="ECO:0000256" key="4">
    <source>
        <dbReference type="ARBA" id="ARBA00022475"/>
    </source>
</evidence>
<dbReference type="STRING" id="32264.T1K440"/>
<feature type="transmembrane region" description="Helical" evidence="13">
    <location>
        <begin position="413"/>
        <end position="437"/>
    </location>
</feature>
<keyword evidence="6 13" id="KW-1133">Transmembrane helix</keyword>
<keyword evidence="4" id="KW-1003">Cell membrane</keyword>
<accession>T1K440</accession>
<evidence type="ECO:0000256" key="2">
    <source>
        <dbReference type="ARBA" id="ARBA00009849"/>
    </source>
</evidence>
<evidence type="ECO:0000256" key="13">
    <source>
        <dbReference type="RuleBase" id="RU361114"/>
    </source>
</evidence>
<organism evidence="15 16">
    <name type="scientific">Tetranychus urticae</name>
    <name type="common">Two-spotted spider mite</name>
    <dbReference type="NCBI Taxonomy" id="32264"/>
    <lineage>
        <taxon>Eukaryota</taxon>
        <taxon>Metazoa</taxon>
        <taxon>Ecdysozoa</taxon>
        <taxon>Arthropoda</taxon>
        <taxon>Chelicerata</taxon>
        <taxon>Arachnida</taxon>
        <taxon>Acari</taxon>
        <taxon>Acariformes</taxon>
        <taxon>Trombidiformes</taxon>
        <taxon>Prostigmata</taxon>
        <taxon>Eleutherengona</taxon>
        <taxon>Raphignathae</taxon>
        <taxon>Tetranychoidea</taxon>
        <taxon>Tetranychidae</taxon>
        <taxon>Tetranychus</taxon>
    </lineage>
</organism>
<keyword evidence="10" id="KW-0325">Glycoprotein</keyword>
<dbReference type="GO" id="GO:0005229">
    <property type="term" value="F:intracellularly calcium-gated chloride channel activity"/>
    <property type="evidence" value="ECO:0007669"/>
    <property type="project" value="TreeGrafter"/>
</dbReference>
<comment type="subcellular location">
    <subcellularLocation>
        <location evidence="1 13">Cell membrane</location>
        <topology evidence="1 13">Multi-pass membrane protein</topology>
    </subcellularLocation>
</comment>
<feature type="transmembrane region" description="Helical" evidence="13">
    <location>
        <begin position="230"/>
        <end position="251"/>
    </location>
</feature>
<keyword evidence="5 13" id="KW-0812">Transmembrane</keyword>
<keyword evidence="16" id="KW-1185">Reference proteome</keyword>
<comment type="similarity">
    <text evidence="2 13">Belongs to the tweety family.</text>
</comment>
<evidence type="ECO:0000256" key="7">
    <source>
        <dbReference type="ARBA" id="ARBA00023065"/>
    </source>
</evidence>
<keyword evidence="11 13" id="KW-0868">Chloride</keyword>
<name>T1K440_TETUR</name>
<dbReference type="AlphaFoldDB" id="T1K440"/>
<feature type="compositionally biased region" description="Low complexity" evidence="14">
    <location>
        <begin position="462"/>
        <end position="472"/>
    </location>
</feature>
<keyword evidence="3 13" id="KW-0813">Transport</keyword>
<evidence type="ECO:0000313" key="15">
    <source>
        <dbReference type="EnsemblMetazoa" id="tetur05g01240.1"/>
    </source>
</evidence>
<dbReference type="HOGENOM" id="CLU_023758_3_0_1"/>
<keyword evidence="9 13" id="KW-0869">Chloride channel</keyword>
<evidence type="ECO:0000256" key="1">
    <source>
        <dbReference type="ARBA" id="ARBA00004651"/>
    </source>
</evidence>
<evidence type="ECO:0000256" key="12">
    <source>
        <dbReference type="ARBA" id="ARBA00023303"/>
    </source>
</evidence>
<dbReference type="EnsemblMetazoa" id="tetur05g01240.1">
    <property type="protein sequence ID" value="tetur05g01240.1"/>
    <property type="gene ID" value="tetur05g01240"/>
</dbReference>
<evidence type="ECO:0000313" key="16">
    <source>
        <dbReference type="Proteomes" id="UP000015104"/>
    </source>
</evidence>
<comment type="function">
    <text evidence="13">Probable chloride channel.</text>
</comment>
<dbReference type="PANTHER" id="PTHR12424">
    <property type="entry name" value="TWEETY-RELATED"/>
    <property type="match status" value="1"/>
</dbReference>
<dbReference type="GO" id="GO:0005886">
    <property type="term" value="C:plasma membrane"/>
    <property type="evidence" value="ECO:0007669"/>
    <property type="project" value="UniProtKB-SubCell"/>
</dbReference>
<evidence type="ECO:0000256" key="6">
    <source>
        <dbReference type="ARBA" id="ARBA00022989"/>
    </source>
</evidence>
<reference evidence="16" key="1">
    <citation type="submission" date="2011-08" db="EMBL/GenBank/DDBJ databases">
        <authorList>
            <person name="Rombauts S."/>
        </authorList>
    </citation>
    <scope>NUCLEOTIDE SEQUENCE</scope>
    <source>
        <strain evidence="16">London</strain>
    </source>
</reference>
<keyword evidence="12 13" id="KW-0407">Ion channel</keyword>
<feature type="transmembrane region" description="Helical" evidence="13">
    <location>
        <begin position="55"/>
        <end position="79"/>
    </location>
</feature>
<dbReference type="GO" id="GO:0072320">
    <property type="term" value="F:volume-sensitive chloride channel activity"/>
    <property type="evidence" value="ECO:0007669"/>
    <property type="project" value="TreeGrafter"/>
</dbReference>
<feature type="transmembrane region" description="Helical" evidence="13">
    <location>
        <begin position="99"/>
        <end position="119"/>
    </location>
</feature>
<sequence length="553" mass="62287">MDLIDQFINSSIASPGGDFKMSLVAKYFHQVPHKDIHFNWVNATFDLNDNQYQEALGIIVAIPGFWLILTLLFFLIFFLCRCCDVNSKKKKKLTCCKCFLFLFTILSIGVITVGLYGNYVTHEGMIKVQNSTSKIAQDIDDMNKLAAIVDKTFEKDIHDNLNLALNRVTGPIMKNYTLVNFIHAKIEEMKRNTNSASSIITEMRGKIFNKANFDQIENLNVPEKEMIRTLATWAVLISLLFIGLILICGVCRHSRCMLILFSVLGLLSLVICWVLTSVYIGFCVAVSDFCMDPEPFIYKYLPRESFLLDYYIKCGTIDQKSRITDNIYEKQSTDILMNLDKIALNHDEIKSHCRSNCSDLMFKQHMSHIVNGMNFVRAQLNKFGQYSNCQRIHESYKHSMNHSCKDVLEGVSLMLASSSVTGLIFTLLVLCASHTWINIRIKRNKAMAGDASEETAPFLAPASASSTVSSSTGNLKRTRDNYAAASGPSSRPRYSHTPPQTPHFVPGPNYMANAPPLGPQSTNVGQQGLQGHQMQHHHGHQPLGQPHYVVNYQ</sequence>
<evidence type="ECO:0000256" key="3">
    <source>
        <dbReference type="ARBA" id="ARBA00022448"/>
    </source>
</evidence>
<protein>
    <recommendedName>
        <fullName evidence="13">Protein tweety homolog</fullName>
    </recommendedName>
</protein>
<dbReference type="eggNOG" id="KOG4433">
    <property type="taxonomic scope" value="Eukaryota"/>
</dbReference>
<dbReference type="InterPro" id="IPR006990">
    <property type="entry name" value="Tweety"/>
</dbReference>
<evidence type="ECO:0000256" key="8">
    <source>
        <dbReference type="ARBA" id="ARBA00023136"/>
    </source>
</evidence>